<reference evidence="1 2" key="1">
    <citation type="journal article" date="2016" name="J. Zhejiang Univ. Sci. B">
        <title>Antibiotic resistance mechanisms of Myroides sp.</title>
        <authorList>
            <person name="Hu S."/>
            <person name="Yuan S."/>
            <person name="Qu H."/>
            <person name="Jiang T."/>
            <person name="Zhou Y."/>
            <person name="Wang M."/>
            <person name="Ming D."/>
        </authorList>
    </citation>
    <scope>NUCLEOTIDE SEQUENCE [LARGE SCALE GENOMIC DNA]</scope>
    <source>
        <strain evidence="1 2">PR63039</strain>
    </source>
</reference>
<gene>
    <name evidence="1" type="ORF">AS202_03290</name>
</gene>
<evidence type="ECO:0000313" key="2">
    <source>
        <dbReference type="Proteomes" id="UP000069030"/>
    </source>
</evidence>
<protein>
    <recommendedName>
        <fullName evidence="3">HTH cro/C1-type domain-containing protein</fullName>
    </recommendedName>
</protein>
<name>A0AAI8C316_9FLAO</name>
<evidence type="ECO:0000313" key="1">
    <source>
        <dbReference type="EMBL" id="ALU25238.1"/>
    </source>
</evidence>
<dbReference type="Gene3D" id="1.10.260.40">
    <property type="entry name" value="lambda repressor-like DNA-binding domains"/>
    <property type="match status" value="1"/>
</dbReference>
<dbReference type="InterPro" id="IPR010982">
    <property type="entry name" value="Lambda_DNA-bd_dom_sf"/>
</dbReference>
<organism evidence="1 2">
    <name type="scientific">Myroides odoratimimus</name>
    <dbReference type="NCBI Taxonomy" id="76832"/>
    <lineage>
        <taxon>Bacteria</taxon>
        <taxon>Pseudomonadati</taxon>
        <taxon>Bacteroidota</taxon>
        <taxon>Flavobacteriia</taxon>
        <taxon>Flavobacteriales</taxon>
        <taxon>Flavobacteriaceae</taxon>
        <taxon>Myroides</taxon>
    </lineage>
</organism>
<accession>A0AAI8C316</accession>
<dbReference type="Proteomes" id="UP000069030">
    <property type="component" value="Chromosome"/>
</dbReference>
<dbReference type="GO" id="GO:0003677">
    <property type="term" value="F:DNA binding"/>
    <property type="evidence" value="ECO:0007669"/>
    <property type="project" value="InterPro"/>
</dbReference>
<dbReference type="EMBL" id="CP013690">
    <property type="protein sequence ID" value="ALU25238.1"/>
    <property type="molecule type" value="Genomic_DNA"/>
</dbReference>
<dbReference type="AlphaFoldDB" id="A0AAI8C316"/>
<evidence type="ECO:0008006" key="3">
    <source>
        <dbReference type="Google" id="ProtNLM"/>
    </source>
</evidence>
<proteinExistence type="predicted"/>
<dbReference type="KEGG" id="mod:AS202_03290"/>
<dbReference type="SUPFAM" id="SSF47413">
    <property type="entry name" value="lambda repressor-like DNA-binding domains"/>
    <property type="match status" value="1"/>
</dbReference>
<dbReference type="RefSeq" id="WP_058699096.1">
    <property type="nucleotide sequence ID" value="NZ_CP013690.1"/>
</dbReference>
<sequence length="140" mass="16395">METIGLRLKKYFEFKGAKRKEFCEEVGLPYNSLTQILNSSRNMSSEILDKVFTYFPELNARWLVTGNGPMEYTAASYHLDPVLEQPKQKIDDPEDFVKNITKEDLDTLLDDFIEKDNVREKFKSMLKESLGMIEKENKEK</sequence>